<dbReference type="Gene3D" id="1.10.510.10">
    <property type="entry name" value="Transferase(Phosphotransferase) domain 1"/>
    <property type="match status" value="1"/>
</dbReference>
<dbReference type="PANTHER" id="PTHR11102">
    <property type="entry name" value="SEL-1-LIKE PROTEIN"/>
    <property type="match status" value="1"/>
</dbReference>
<dbReference type="PANTHER" id="PTHR11102:SF160">
    <property type="entry name" value="ERAD-ASSOCIATED E3 UBIQUITIN-PROTEIN LIGASE COMPONENT HRD3"/>
    <property type="match status" value="1"/>
</dbReference>
<dbReference type="SUPFAM" id="SSF81901">
    <property type="entry name" value="HCP-like"/>
    <property type="match status" value="5"/>
</dbReference>
<dbReference type="InterPro" id="IPR011990">
    <property type="entry name" value="TPR-like_helical_dom_sf"/>
</dbReference>
<dbReference type="EMBL" id="JAPFFF010000020">
    <property type="protein sequence ID" value="KAK8857670.1"/>
    <property type="molecule type" value="Genomic_DNA"/>
</dbReference>
<reference evidence="3 4" key="1">
    <citation type="submission" date="2024-04" db="EMBL/GenBank/DDBJ databases">
        <title>Tritrichomonas musculus Genome.</title>
        <authorList>
            <person name="Alves-Ferreira E."/>
            <person name="Grigg M."/>
            <person name="Lorenzi H."/>
            <person name="Galac M."/>
        </authorList>
    </citation>
    <scope>NUCLEOTIDE SEQUENCE [LARGE SCALE GENOMIC DNA]</scope>
    <source>
        <strain evidence="3 4">EAF2021</strain>
    </source>
</reference>
<protein>
    <recommendedName>
        <fullName evidence="2">Protein kinase domain-containing protein</fullName>
    </recommendedName>
</protein>
<accession>A0ABR2I5J6</accession>
<comment type="caution">
    <text evidence="3">The sequence shown here is derived from an EMBL/GenBank/DDBJ whole genome shotgun (WGS) entry which is preliminary data.</text>
</comment>
<organism evidence="3 4">
    <name type="scientific">Tritrichomonas musculus</name>
    <dbReference type="NCBI Taxonomy" id="1915356"/>
    <lineage>
        <taxon>Eukaryota</taxon>
        <taxon>Metamonada</taxon>
        <taxon>Parabasalia</taxon>
        <taxon>Tritrichomonadida</taxon>
        <taxon>Tritrichomonadidae</taxon>
        <taxon>Tritrichomonas</taxon>
    </lineage>
</organism>
<dbReference type="Proteomes" id="UP001470230">
    <property type="component" value="Unassembled WGS sequence"/>
</dbReference>
<dbReference type="InterPro" id="IPR006597">
    <property type="entry name" value="Sel1-like"/>
</dbReference>
<evidence type="ECO:0000313" key="4">
    <source>
        <dbReference type="Proteomes" id="UP001470230"/>
    </source>
</evidence>
<sequence>MNLQFLEFYDGIRKNVIQILNKKLNMIIGNYDFINVTNEINFGENKQIFKNIKESKIILVNQIEQYFIIGFKKTIILIEQSTLNYLKNLLLFKEELKIIFLSNSKETFDSFIHFPYTESIFDFFLISKTFEEEFEIINGPKKDWIYKIWQVIRPCISNYLLKQCYIKSKKDRLKELLIDTENQQKNEIKTHEIKKEDYVFISTIGVGSVFQVDLIYLIEEDIFIARKWPLVNDIKNQSLFQREKDNYCQNINFPLLPKFYGIVKDEYKSLAIEYIAGKTLNYIFYDDQLLLNDDEKITIIFELLLIIEYLHQSGFCFRDLKPNNVIINENKAVVLIDFDRMLKSNEEFKIEHTVDFSSVFAAPEINEGKNTEKCDIYSLGMMIYYIMTSKMPTKGNREKYQISEQYQKIKEIYEICTSDDPEKRPTAIQITFDFYINFHSQIQIENLTEYFEKYFSKIYDKDVIQAINTYIIDPNNAEALFKLGEIYKDGQYVVQDLNKAISFYLNAADNNHQDAIYSLNYLLSQNDNDMSTYYSLEAKYNHAEAQYQMGVFYLNGKNVRKNINKAINFFSLAANQNHIKSQIKLGDIYEQGNGIKRDINKAIYYYTLAANQNDLESQLKLASIYYDDDVDIKRDVNKAIYYYELAAKQNDPSSLMVLGYIYDVGDQVPRDIKKAIYYYELASALDESGAQFFLGKIYHDGIYVTKNINKALHYYTLAAEGGDSEALYNLGNLYYEGKYVDFNFQKSLYYLSLAADKKECQALYKLGLIYEEGKYIERNIYKAIHYYSLAANEDYLDAFIKLGDIYSGSYGVYNEDNAICYYSIAADKKNAEAQTKLGLFYLPEDLNKSFYYLKQAADNNDAESQCLVGNFFYEGVIVRDVDRAIQYFSRSADQNYPEAQFFLAILYYEGNYVKKDMKKCIDYLVLSSNQHYVNASNLLGVIYYEGKFNKPDKSKAIHYFELAARQNDPTAQYYLALIYLEVFNYDKALHFFTRSAVQKYSDSQLCLGYFYFDNDIKRSIYWFNESSENNNRKANFIVGFFNHEGKYVKRDIQKAIYLYKEASSFNNHYAKNNLGVIYKNGFGVKKNIGAAIEYFKEAIHLKNDKISMFNLANIYIYELNSEESFELLVKSSELGFFASKRLLSIALIKKYGLDYAKMTQEISKYSDNANKLIQDLIEIVNLLHLYYDTNLECDYQICRNMSFIYGINNDVKTEYEITHPQVEQDNKESKNKKEISSLFYEGFGNL</sequence>
<feature type="domain" description="Protein kinase" evidence="2">
    <location>
        <begin position="198"/>
        <end position="436"/>
    </location>
</feature>
<dbReference type="InterPro" id="IPR011009">
    <property type="entry name" value="Kinase-like_dom_sf"/>
</dbReference>
<name>A0ABR2I5J6_9EUKA</name>
<keyword evidence="4" id="KW-1185">Reference proteome</keyword>
<dbReference type="Pfam" id="PF08238">
    <property type="entry name" value="Sel1"/>
    <property type="match status" value="16"/>
</dbReference>
<dbReference type="InterPro" id="IPR000719">
    <property type="entry name" value="Prot_kinase_dom"/>
</dbReference>
<dbReference type="SMART" id="SM00671">
    <property type="entry name" value="SEL1"/>
    <property type="match status" value="18"/>
</dbReference>
<dbReference type="SMART" id="SM00220">
    <property type="entry name" value="S_TKc"/>
    <property type="match status" value="1"/>
</dbReference>
<evidence type="ECO:0000259" key="2">
    <source>
        <dbReference type="PROSITE" id="PS50011"/>
    </source>
</evidence>
<dbReference type="Gene3D" id="1.25.40.10">
    <property type="entry name" value="Tetratricopeptide repeat domain"/>
    <property type="match status" value="5"/>
</dbReference>
<evidence type="ECO:0000313" key="3">
    <source>
        <dbReference type="EMBL" id="KAK8857670.1"/>
    </source>
</evidence>
<dbReference type="PROSITE" id="PS50011">
    <property type="entry name" value="PROTEIN_KINASE_DOM"/>
    <property type="match status" value="1"/>
</dbReference>
<dbReference type="InterPro" id="IPR050767">
    <property type="entry name" value="Sel1_AlgK"/>
</dbReference>
<gene>
    <name evidence="3" type="ORF">M9Y10_016077</name>
</gene>
<dbReference type="SUPFAM" id="SSF56112">
    <property type="entry name" value="Protein kinase-like (PK-like)"/>
    <property type="match status" value="1"/>
</dbReference>
<evidence type="ECO:0000256" key="1">
    <source>
        <dbReference type="ARBA" id="ARBA00038101"/>
    </source>
</evidence>
<comment type="similarity">
    <text evidence="1">Belongs to the sel-1 family.</text>
</comment>
<dbReference type="Pfam" id="PF00069">
    <property type="entry name" value="Pkinase"/>
    <property type="match status" value="1"/>
</dbReference>
<proteinExistence type="inferred from homology"/>